<reference evidence="1" key="2">
    <citation type="journal article" date="2015" name="Data Brief">
        <title>Shoot transcriptome of the giant reed, Arundo donax.</title>
        <authorList>
            <person name="Barrero R.A."/>
            <person name="Guerrero F.D."/>
            <person name="Moolhuijzen P."/>
            <person name="Goolsby J.A."/>
            <person name="Tidwell J."/>
            <person name="Bellgard S.E."/>
            <person name="Bellgard M.I."/>
        </authorList>
    </citation>
    <scope>NUCLEOTIDE SEQUENCE</scope>
    <source>
        <tissue evidence="1">Shoot tissue taken approximately 20 cm above the soil surface</tissue>
    </source>
</reference>
<dbReference type="EMBL" id="GBRH01235165">
    <property type="protein sequence ID" value="JAD62730.1"/>
    <property type="molecule type" value="Transcribed_RNA"/>
</dbReference>
<accession>A0A0A9BND0</accession>
<protein>
    <submittedName>
        <fullName evidence="1">Uncharacterized protein</fullName>
    </submittedName>
</protein>
<reference evidence="1" key="1">
    <citation type="submission" date="2014-09" db="EMBL/GenBank/DDBJ databases">
        <authorList>
            <person name="Magalhaes I.L.F."/>
            <person name="Oliveira U."/>
            <person name="Santos F.R."/>
            <person name="Vidigal T.H.D.A."/>
            <person name="Brescovit A.D."/>
            <person name="Santos A.J."/>
        </authorList>
    </citation>
    <scope>NUCLEOTIDE SEQUENCE</scope>
    <source>
        <tissue evidence="1">Shoot tissue taken approximately 20 cm above the soil surface</tissue>
    </source>
</reference>
<name>A0A0A9BND0_ARUDO</name>
<evidence type="ECO:0000313" key="1">
    <source>
        <dbReference type="EMBL" id="JAD62730.1"/>
    </source>
</evidence>
<dbReference type="AlphaFoldDB" id="A0A0A9BND0"/>
<proteinExistence type="predicted"/>
<organism evidence="1">
    <name type="scientific">Arundo donax</name>
    <name type="common">Giant reed</name>
    <name type="synonym">Donax arundinaceus</name>
    <dbReference type="NCBI Taxonomy" id="35708"/>
    <lineage>
        <taxon>Eukaryota</taxon>
        <taxon>Viridiplantae</taxon>
        <taxon>Streptophyta</taxon>
        <taxon>Embryophyta</taxon>
        <taxon>Tracheophyta</taxon>
        <taxon>Spermatophyta</taxon>
        <taxon>Magnoliopsida</taxon>
        <taxon>Liliopsida</taxon>
        <taxon>Poales</taxon>
        <taxon>Poaceae</taxon>
        <taxon>PACMAD clade</taxon>
        <taxon>Arundinoideae</taxon>
        <taxon>Arundineae</taxon>
        <taxon>Arundo</taxon>
    </lineage>
</organism>
<sequence>MISRMKGEGLYCHDVPKQLLRTGHHHISINLSYMQKTMFRRHQKQY</sequence>